<dbReference type="GO" id="GO:0016020">
    <property type="term" value="C:membrane"/>
    <property type="evidence" value="ECO:0007669"/>
    <property type="project" value="UniProtKB-SubCell"/>
</dbReference>
<comment type="subcellular location">
    <subcellularLocation>
        <location evidence="1">Membrane</location>
        <topology evidence="1">Single-pass type II membrane protein</topology>
    </subcellularLocation>
</comment>
<keyword evidence="6" id="KW-0325">Glycoprotein</keyword>
<dbReference type="Proteomes" id="UP001054902">
    <property type="component" value="Unassembled WGS sequence"/>
</dbReference>
<dbReference type="GO" id="GO:0035269">
    <property type="term" value="P:protein O-linked glycosylation via mannose"/>
    <property type="evidence" value="ECO:0007669"/>
    <property type="project" value="TreeGrafter"/>
</dbReference>
<evidence type="ECO:0000313" key="8">
    <source>
        <dbReference type="Proteomes" id="UP001054902"/>
    </source>
</evidence>
<proteinExistence type="predicted"/>
<reference evidence="7 8" key="1">
    <citation type="journal article" date="2021" name="Sci. Rep.">
        <title>The genome of the diatom Chaetoceros tenuissimus carries an ancient integrated fragment of an extant virus.</title>
        <authorList>
            <person name="Hongo Y."/>
            <person name="Kimura K."/>
            <person name="Takaki Y."/>
            <person name="Yoshida Y."/>
            <person name="Baba S."/>
            <person name="Kobayashi G."/>
            <person name="Nagasaki K."/>
            <person name="Hano T."/>
            <person name="Tomaru Y."/>
        </authorList>
    </citation>
    <scope>NUCLEOTIDE SEQUENCE [LARGE SCALE GENOMIC DNA]</scope>
    <source>
        <strain evidence="7 8">NIES-3715</strain>
    </source>
</reference>
<protein>
    <submittedName>
        <fullName evidence="7">Uncharacterized protein</fullName>
    </submittedName>
</protein>
<organism evidence="7 8">
    <name type="scientific">Chaetoceros tenuissimus</name>
    <dbReference type="NCBI Taxonomy" id="426638"/>
    <lineage>
        <taxon>Eukaryota</taxon>
        <taxon>Sar</taxon>
        <taxon>Stramenopiles</taxon>
        <taxon>Ochrophyta</taxon>
        <taxon>Bacillariophyta</taxon>
        <taxon>Coscinodiscophyceae</taxon>
        <taxon>Chaetocerotophycidae</taxon>
        <taxon>Chaetocerotales</taxon>
        <taxon>Chaetocerotaceae</taxon>
        <taxon>Chaetoceros</taxon>
    </lineage>
</organism>
<keyword evidence="4" id="KW-1133">Transmembrane helix</keyword>
<dbReference type="GO" id="GO:0015020">
    <property type="term" value="F:glucuronosyltransferase activity"/>
    <property type="evidence" value="ECO:0007669"/>
    <property type="project" value="TreeGrafter"/>
</dbReference>
<dbReference type="GO" id="GO:0042285">
    <property type="term" value="F:xylosyltransferase activity"/>
    <property type="evidence" value="ECO:0007669"/>
    <property type="project" value="TreeGrafter"/>
</dbReference>
<name>A0AAD3CHM7_9STRA</name>
<accession>A0AAD3CHM7</accession>
<evidence type="ECO:0000256" key="6">
    <source>
        <dbReference type="ARBA" id="ARBA00023180"/>
    </source>
</evidence>
<dbReference type="PANTHER" id="PTHR12270">
    <property type="entry name" value="GLYCOSYLTRANSFERASE-RELATED"/>
    <property type="match status" value="1"/>
</dbReference>
<evidence type="ECO:0000256" key="3">
    <source>
        <dbReference type="ARBA" id="ARBA00022968"/>
    </source>
</evidence>
<evidence type="ECO:0000313" key="7">
    <source>
        <dbReference type="EMBL" id="GFH46267.1"/>
    </source>
</evidence>
<sequence>MISQSVSASSAKKRETVEVDQCRNTTRKVMSYSTSESCSNYASSSRYMYDFHNLFQHQFQFAEDILSLHEKEIFSGKESSENDKKVITTLSIPNVFCQGKVLSKDITLTTQIGVDKSKMRRLAALAMRWNGPLSVAIRITSKEELQKLQEEMIHFMGDLQKVAFHFYFEDGSNIYPNNILRNIALDQTTSDYFALFDVDFFPSPINTHEHLQTVLNQNPQISKKLDEKVAFVLPAFELLEKIPGDEINSTHELYPETKEDIIDNEDIQRFHWNTAPQGHRSTNYDRWMKKNDKASYPIQIQEYGYEPYIIASKKNLPRFYNEFRGLGINKLSFYADLQYSKYKFEVLKNFFIFHVFHSSSYGNQQQRSFLTWKSKKCISSFMAYLEKTYGAGHLDKKDEMVDYDVWVMKMKEGLLSFDEYFRGEDIGTYNQFYWKDLPLLARKAAEKLAFDDISWDKGLWSSVGSKKWHDMTTEEKESLETLGYFEKDWYPKKVM</sequence>
<keyword evidence="5" id="KW-0472">Membrane</keyword>
<evidence type="ECO:0000256" key="4">
    <source>
        <dbReference type="ARBA" id="ARBA00022989"/>
    </source>
</evidence>
<dbReference type="EMBL" id="BLLK01000022">
    <property type="protein sequence ID" value="GFH46267.1"/>
    <property type="molecule type" value="Genomic_DNA"/>
</dbReference>
<evidence type="ECO:0000256" key="2">
    <source>
        <dbReference type="ARBA" id="ARBA00022692"/>
    </source>
</evidence>
<dbReference type="InterPro" id="IPR051292">
    <property type="entry name" value="Xyl/GlcA_transferase"/>
</dbReference>
<evidence type="ECO:0000256" key="1">
    <source>
        <dbReference type="ARBA" id="ARBA00004606"/>
    </source>
</evidence>
<gene>
    <name evidence="7" type="ORF">CTEN210_02741</name>
</gene>
<keyword evidence="2" id="KW-0812">Transmembrane</keyword>
<dbReference type="AlphaFoldDB" id="A0AAD3CHM7"/>
<dbReference type="Pfam" id="PF13896">
    <property type="entry name" value="Glyco_transf_49"/>
    <property type="match status" value="1"/>
</dbReference>
<comment type="caution">
    <text evidence="7">The sequence shown here is derived from an EMBL/GenBank/DDBJ whole genome shotgun (WGS) entry which is preliminary data.</text>
</comment>
<keyword evidence="3" id="KW-0735">Signal-anchor</keyword>
<evidence type="ECO:0000256" key="5">
    <source>
        <dbReference type="ARBA" id="ARBA00023136"/>
    </source>
</evidence>
<keyword evidence="8" id="KW-1185">Reference proteome</keyword>
<dbReference type="PANTHER" id="PTHR12270:SF25">
    <property type="entry name" value="GLYCOSYLTRANSFERASE-LIKE PROTEIN LARGE"/>
    <property type="match status" value="1"/>
</dbReference>